<dbReference type="Pfam" id="PF00150">
    <property type="entry name" value="Cellulase"/>
    <property type="match status" value="1"/>
</dbReference>
<sequence>FWSQLAAHYKDDDRVIFGLMNEPPGPLDSERAGVSTSTWLDVANTAIAAIRDAGATNLILVPGNGYDGAWRWDLSGYGGSNASLMGGIVDSGNNFAYEVHQYLDLDPDSDLDFSGTLDNVDGLSTALQGLTDFAAWLRENNARG</sequence>
<evidence type="ECO:0000256" key="1">
    <source>
        <dbReference type="ARBA" id="ARBA00022801"/>
    </source>
</evidence>
<dbReference type="InterPro" id="IPR001547">
    <property type="entry name" value="Glyco_hydro_5"/>
</dbReference>
<dbReference type="PANTHER" id="PTHR34142">
    <property type="entry name" value="ENDO-BETA-1,4-GLUCANASE A"/>
    <property type="match status" value="1"/>
</dbReference>
<evidence type="ECO:0000256" key="2">
    <source>
        <dbReference type="ARBA" id="ARBA00023295"/>
    </source>
</evidence>
<dbReference type="Gene3D" id="3.20.20.80">
    <property type="entry name" value="Glycosidases"/>
    <property type="match status" value="1"/>
</dbReference>
<evidence type="ECO:0000256" key="3">
    <source>
        <dbReference type="RuleBase" id="RU361153"/>
    </source>
</evidence>
<dbReference type="PANTHER" id="PTHR34142:SF1">
    <property type="entry name" value="GLYCOSIDE HYDROLASE FAMILY 5 DOMAIN-CONTAINING PROTEIN"/>
    <property type="match status" value="1"/>
</dbReference>
<comment type="similarity">
    <text evidence="3">Belongs to the glycosyl hydrolase 5 (cellulase A) family.</text>
</comment>
<dbReference type="GO" id="GO:0004553">
    <property type="term" value="F:hydrolase activity, hydrolyzing O-glycosyl compounds"/>
    <property type="evidence" value="ECO:0007669"/>
    <property type="project" value="InterPro"/>
</dbReference>
<dbReference type="InterPro" id="IPR017853">
    <property type="entry name" value="GH"/>
</dbReference>
<dbReference type="GO" id="GO:0009251">
    <property type="term" value="P:glucan catabolic process"/>
    <property type="evidence" value="ECO:0007669"/>
    <property type="project" value="TreeGrafter"/>
</dbReference>
<organism evidence="5">
    <name type="scientific">uncultured Agrobacterium sp</name>
    <dbReference type="NCBI Taxonomy" id="157277"/>
    <lineage>
        <taxon>Bacteria</taxon>
        <taxon>Pseudomonadati</taxon>
        <taxon>Pseudomonadota</taxon>
        <taxon>Alphaproteobacteria</taxon>
        <taxon>Hyphomicrobiales</taxon>
        <taxon>Rhizobiaceae</taxon>
        <taxon>Rhizobium/Agrobacterium group</taxon>
        <taxon>Agrobacterium</taxon>
        <taxon>environmental samples</taxon>
    </lineage>
</organism>
<feature type="non-terminal residue" evidence="5">
    <location>
        <position position="144"/>
    </location>
</feature>
<feature type="domain" description="Glycoside hydrolase family 5" evidence="4">
    <location>
        <begin position="1"/>
        <end position="142"/>
    </location>
</feature>
<feature type="non-terminal residue" evidence="5">
    <location>
        <position position="1"/>
    </location>
</feature>
<protein>
    <submittedName>
        <fullName evidence="5">Cellulase</fullName>
    </submittedName>
</protein>
<accession>A0A060BXC3</accession>
<keyword evidence="1 3" id="KW-0378">Hydrolase</keyword>
<dbReference type="EMBL" id="KF121776">
    <property type="protein sequence ID" value="AIA89068.1"/>
    <property type="molecule type" value="Genomic_DNA"/>
</dbReference>
<name>A0A060BXC3_9HYPH</name>
<evidence type="ECO:0000313" key="5">
    <source>
        <dbReference type="EMBL" id="AIA89068.1"/>
    </source>
</evidence>
<proteinExistence type="inferred from homology"/>
<reference evidence="5" key="1">
    <citation type="journal article" date="2013" name="Environ. Microbiol.">
        <title>Seasonally variable intestinal metagenomes of the red palm weevil (Rhynchophorus ferrugineus).</title>
        <authorList>
            <person name="Jia S."/>
            <person name="Zhang X."/>
            <person name="Zhang G."/>
            <person name="Yin A."/>
            <person name="Zhang S."/>
            <person name="Li F."/>
            <person name="Wang L."/>
            <person name="Zhao D."/>
            <person name="Yun Q."/>
            <person name="Tala"/>
            <person name="Wang J."/>
            <person name="Sun G."/>
            <person name="Baabdullah M."/>
            <person name="Yu X."/>
            <person name="Hu S."/>
            <person name="Al-Mssallem I.S."/>
            <person name="Yu J."/>
        </authorList>
    </citation>
    <scope>NUCLEOTIDE SEQUENCE</scope>
</reference>
<dbReference type="SUPFAM" id="SSF51445">
    <property type="entry name" value="(Trans)glycosidases"/>
    <property type="match status" value="1"/>
</dbReference>
<evidence type="ECO:0000259" key="4">
    <source>
        <dbReference type="Pfam" id="PF00150"/>
    </source>
</evidence>
<keyword evidence="2 3" id="KW-0326">Glycosidase</keyword>
<dbReference type="AlphaFoldDB" id="A0A060BXC3"/>